<comment type="caution">
    <text evidence="3">The sequence shown here is derived from an EMBL/GenBank/DDBJ whole genome shotgun (WGS) entry which is preliminary data.</text>
</comment>
<evidence type="ECO:0000256" key="1">
    <source>
        <dbReference type="ARBA" id="ARBA00022801"/>
    </source>
</evidence>
<feature type="domain" description="Alpha/beta hydrolase fold-3" evidence="2">
    <location>
        <begin position="88"/>
        <end position="294"/>
    </location>
</feature>
<evidence type="ECO:0000313" key="4">
    <source>
        <dbReference type="Proteomes" id="UP000261931"/>
    </source>
</evidence>
<keyword evidence="4" id="KW-1185">Reference proteome</keyword>
<dbReference type="Gene3D" id="3.40.50.1820">
    <property type="entry name" value="alpha/beta hydrolase"/>
    <property type="match status" value="1"/>
</dbReference>
<proteinExistence type="predicted"/>
<dbReference type="InterPro" id="IPR029058">
    <property type="entry name" value="AB_hydrolase_fold"/>
</dbReference>
<dbReference type="PANTHER" id="PTHR48081">
    <property type="entry name" value="AB HYDROLASE SUPERFAMILY PROTEIN C4A8.06C"/>
    <property type="match status" value="1"/>
</dbReference>
<reference evidence="3 4" key="1">
    <citation type="submission" date="2018-08" db="EMBL/GenBank/DDBJ databases">
        <title>Hydrogenophaga sp. LA-38 isolated from sludge.</title>
        <authorList>
            <person name="Im W.-T."/>
        </authorList>
    </citation>
    <scope>NUCLEOTIDE SEQUENCE [LARGE SCALE GENOMIC DNA]</scope>
    <source>
        <strain evidence="3 4">LA-38</strain>
    </source>
</reference>
<dbReference type="EMBL" id="QVLS01000001">
    <property type="protein sequence ID" value="RFP82487.1"/>
    <property type="molecule type" value="Genomic_DNA"/>
</dbReference>
<protein>
    <submittedName>
        <fullName evidence="3">Alpha/beta hydrolase</fullName>
    </submittedName>
</protein>
<dbReference type="InterPro" id="IPR013094">
    <property type="entry name" value="AB_hydrolase_3"/>
</dbReference>
<gene>
    <name evidence="3" type="ORF">DY262_01255</name>
</gene>
<dbReference type="GO" id="GO:0016787">
    <property type="term" value="F:hydrolase activity"/>
    <property type="evidence" value="ECO:0007669"/>
    <property type="project" value="UniProtKB-KW"/>
</dbReference>
<name>A0A372EPD1_9BURK</name>
<sequence length="326" mass="34992">MSDETDPWVHPEVAVLGAALRARGLVAPVLEQAPLAESRAAYDAIGAYLCENSQALQDETEVMVPGPHGLIRCLVYRPDGARAPVPALVYFHGGGFALGRVDEWRGMMREMVRRSGVAAINVDYRRSPESRFPVQFDEAVAVIRHFAANGTAHGVQGDALAAGGDSAGANLALAAACALRDAGASPLKFLLLYYGVFSWETDTDSWRRLGSGAFGLSIGQIDWIRSHYLANEQQRTDWRAAPLDARLDDLPPVQLHAASLDPLLDDSRRLRERLVARGVAVGLQVHEGVPHGFIRNGRLLSVAREAVNRGADGVSAALGVNPTHAA</sequence>
<dbReference type="RefSeq" id="WP_116957178.1">
    <property type="nucleotide sequence ID" value="NZ_QVLS01000001.1"/>
</dbReference>
<keyword evidence="1 3" id="KW-0378">Hydrolase</keyword>
<evidence type="ECO:0000259" key="2">
    <source>
        <dbReference type="Pfam" id="PF07859"/>
    </source>
</evidence>
<dbReference type="Pfam" id="PF07859">
    <property type="entry name" value="Abhydrolase_3"/>
    <property type="match status" value="1"/>
</dbReference>
<accession>A0A372EPD1</accession>
<dbReference type="PANTHER" id="PTHR48081:SF8">
    <property type="entry name" value="ALPHA_BETA HYDROLASE FOLD-3 DOMAIN-CONTAINING PROTEIN-RELATED"/>
    <property type="match status" value="1"/>
</dbReference>
<dbReference type="InterPro" id="IPR050300">
    <property type="entry name" value="GDXG_lipolytic_enzyme"/>
</dbReference>
<evidence type="ECO:0000313" key="3">
    <source>
        <dbReference type="EMBL" id="RFP82487.1"/>
    </source>
</evidence>
<dbReference type="SUPFAM" id="SSF53474">
    <property type="entry name" value="alpha/beta-Hydrolases"/>
    <property type="match status" value="1"/>
</dbReference>
<dbReference type="AlphaFoldDB" id="A0A372EPD1"/>
<organism evidence="3 4">
    <name type="scientific">Hydrogenophaga borbori</name>
    <dbReference type="NCBI Taxonomy" id="2294117"/>
    <lineage>
        <taxon>Bacteria</taxon>
        <taxon>Pseudomonadati</taxon>
        <taxon>Pseudomonadota</taxon>
        <taxon>Betaproteobacteria</taxon>
        <taxon>Burkholderiales</taxon>
        <taxon>Comamonadaceae</taxon>
        <taxon>Hydrogenophaga</taxon>
    </lineage>
</organism>
<dbReference type="Proteomes" id="UP000261931">
    <property type="component" value="Unassembled WGS sequence"/>
</dbReference>